<reference evidence="3 4" key="1">
    <citation type="submission" date="2024-03" db="EMBL/GenBank/DDBJ databases">
        <title>Human intestinal bacterial collection.</title>
        <authorList>
            <person name="Pauvert C."/>
            <person name="Hitch T.C.A."/>
            <person name="Clavel T."/>
        </authorList>
    </citation>
    <scope>NUCLEOTIDE SEQUENCE [LARGE SCALE GENOMIC DNA]</scope>
    <source>
        <strain evidence="3 4">CLA-AA-H255</strain>
    </source>
</reference>
<feature type="domain" description="RND related barrel-sandwich hybrid" evidence="2">
    <location>
        <begin position="64"/>
        <end position="235"/>
    </location>
</feature>
<gene>
    <name evidence="3" type="ORF">WMO14_01585</name>
</gene>
<dbReference type="EMBL" id="JBBMER010000001">
    <property type="protein sequence ID" value="MEQ2378579.1"/>
    <property type="molecule type" value="Genomic_DNA"/>
</dbReference>
<keyword evidence="1" id="KW-1133">Transmembrane helix</keyword>
<keyword evidence="4" id="KW-1185">Reference proteome</keyword>
<keyword evidence="1" id="KW-0812">Transmembrane</keyword>
<dbReference type="Pfam" id="PF26018">
    <property type="entry name" value="BSH_RND_rel"/>
    <property type="match status" value="1"/>
</dbReference>
<proteinExistence type="predicted"/>
<evidence type="ECO:0000313" key="4">
    <source>
        <dbReference type="Proteomes" id="UP001442364"/>
    </source>
</evidence>
<sequence>MPGNKVVRYKRRPRAVAFIFALVLIYIICFFVLYTTKAKVQTYEVNVGSLTNNAVFTALAVREESVYNSPYSGNVNYYQREGTRVKKGDTIYTVDETGRVSEILSSYNKLGENSLSEKNLSDIKTTLNNYKTDYDGSDFTYVYDLKSDLNVTVLQSINENVVANLDSIVENTGSQNLFQTVTAESNGIVVYAVDGYEQINDNNVTTNDFNKDNYNKNNLKGESLIVSGNPAYKIVTSEDWYMLIRLSKDDIDEYGLASKKSLNIKIKKDNMTVKCGFSIIEKSDGYYGKLSLDSYMIRYAQERFLDIELVTTGKSGMKIPVSAVTENEFYEIPRSYLTKGGNSSNQGFICEKYDNGNLITTFVEADIYKLTDDYVYVSKSDWESGIAVVMPDSASRYVIGATKKLKGVYCVNTGYTIFCPVEIIDENNEYYIVKQNLTHGISVYDRIILDALKYQPNEMIY</sequence>
<dbReference type="Proteomes" id="UP001442364">
    <property type="component" value="Unassembled WGS sequence"/>
</dbReference>
<evidence type="ECO:0000313" key="3">
    <source>
        <dbReference type="EMBL" id="MEQ2378579.1"/>
    </source>
</evidence>
<organism evidence="3 4">
    <name type="scientific">[Lactobacillus] rogosae</name>
    <dbReference type="NCBI Taxonomy" id="706562"/>
    <lineage>
        <taxon>Bacteria</taxon>
        <taxon>Bacillati</taxon>
        <taxon>Bacillota</taxon>
        <taxon>Clostridia</taxon>
        <taxon>Lachnospirales</taxon>
        <taxon>Lachnospiraceae</taxon>
        <taxon>Lachnospira</taxon>
    </lineage>
</organism>
<evidence type="ECO:0000256" key="1">
    <source>
        <dbReference type="SAM" id="Phobius"/>
    </source>
</evidence>
<dbReference type="InterPro" id="IPR058709">
    <property type="entry name" value="BSH_RND-rel"/>
</dbReference>
<comment type="caution">
    <text evidence="3">The sequence shown here is derived from an EMBL/GenBank/DDBJ whole genome shotgun (WGS) entry which is preliminary data.</text>
</comment>
<keyword evidence="1" id="KW-0472">Membrane</keyword>
<name>A0ABV1BSX2_9FIRM</name>
<dbReference type="RefSeq" id="WP_022501777.1">
    <property type="nucleotide sequence ID" value="NZ_DAWCMB010000367.1"/>
</dbReference>
<feature type="transmembrane region" description="Helical" evidence="1">
    <location>
        <begin position="15"/>
        <end position="34"/>
    </location>
</feature>
<accession>A0ABV1BSX2</accession>
<protein>
    <submittedName>
        <fullName evidence="3">HlyD family efflux transporter periplasmic adaptor subunit</fullName>
    </submittedName>
</protein>
<evidence type="ECO:0000259" key="2">
    <source>
        <dbReference type="Pfam" id="PF26018"/>
    </source>
</evidence>